<evidence type="ECO:0000256" key="4">
    <source>
        <dbReference type="ARBA" id="ARBA00022840"/>
    </source>
</evidence>
<keyword evidence="2" id="KW-0378">Hydrolase</keyword>
<evidence type="ECO:0000259" key="6">
    <source>
        <dbReference type="PROSITE" id="PS51194"/>
    </source>
</evidence>
<dbReference type="Gene3D" id="3.40.50.300">
    <property type="entry name" value="P-loop containing nucleotide triphosphate hydrolases"/>
    <property type="match status" value="1"/>
</dbReference>
<dbReference type="PANTHER" id="PTHR45766:SF6">
    <property type="entry name" value="SWI_SNF-RELATED MATRIX-ASSOCIATED ACTIN-DEPENDENT REGULATOR OF CHROMATIN SUBFAMILY A-LIKE PROTEIN 1"/>
    <property type="match status" value="1"/>
</dbReference>
<dbReference type="SUPFAM" id="SSF52540">
    <property type="entry name" value="P-loop containing nucleoside triphosphate hydrolases"/>
    <property type="match status" value="2"/>
</dbReference>
<dbReference type="EMBL" id="BAABLV010000008">
    <property type="protein sequence ID" value="GAA4891293.1"/>
    <property type="molecule type" value="Genomic_DNA"/>
</dbReference>
<keyword evidence="8" id="KW-1185">Reference proteome</keyword>
<dbReference type="Pfam" id="PF00176">
    <property type="entry name" value="SNF2-rel_dom"/>
    <property type="match status" value="1"/>
</dbReference>
<comment type="caution">
    <text evidence="7">The sequence shown here is derived from an EMBL/GenBank/DDBJ whole genome shotgun (WGS) entry which is preliminary data.</text>
</comment>
<reference evidence="8" key="1">
    <citation type="journal article" date="2019" name="Int. J. Syst. Evol. Microbiol.">
        <title>The Global Catalogue of Microorganisms (GCM) 10K type strain sequencing project: providing services to taxonomists for standard genome sequencing and annotation.</title>
        <authorList>
            <consortium name="The Broad Institute Genomics Platform"/>
            <consortium name="The Broad Institute Genome Sequencing Center for Infectious Disease"/>
            <person name="Wu L."/>
            <person name="Ma J."/>
        </authorList>
    </citation>
    <scope>NUCLEOTIDE SEQUENCE [LARGE SCALE GENOMIC DNA]</scope>
    <source>
        <strain evidence="8">JCM 19125</strain>
    </source>
</reference>
<name>A0ABP9F2E5_9ACTN</name>
<dbReference type="SMART" id="SM00487">
    <property type="entry name" value="DEXDc"/>
    <property type="match status" value="1"/>
</dbReference>
<evidence type="ECO:0000259" key="5">
    <source>
        <dbReference type="PROSITE" id="PS51192"/>
    </source>
</evidence>
<dbReference type="GO" id="GO:0004386">
    <property type="term" value="F:helicase activity"/>
    <property type="evidence" value="ECO:0007669"/>
    <property type="project" value="UniProtKB-KW"/>
</dbReference>
<dbReference type="InterPro" id="IPR000330">
    <property type="entry name" value="SNF2_N"/>
</dbReference>
<dbReference type="PROSITE" id="PS51192">
    <property type="entry name" value="HELICASE_ATP_BIND_1"/>
    <property type="match status" value="1"/>
</dbReference>
<protein>
    <submittedName>
        <fullName evidence="7">Helicase-related protein</fullName>
    </submittedName>
</protein>
<feature type="domain" description="Helicase C-terminal" evidence="6">
    <location>
        <begin position="479"/>
        <end position="637"/>
    </location>
</feature>
<dbReference type="CDD" id="cd18793">
    <property type="entry name" value="SF2_C_SNF"/>
    <property type="match status" value="1"/>
</dbReference>
<dbReference type="CDD" id="cd18011">
    <property type="entry name" value="DEXDc_RapA"/>
    <property type="match status" value="1"/>
</dbReference>
<dbReference type="InterPro" id="IPR057342">
    <property type="entry name" value="DEXDc_RapA"/>
</dbReference>
<dbReference type="InterPro" id="IPR027417">
    <property type="entry name" value="P-loop_NTPase"/>
</dbReference>
<dbReference type="InterPro" id="IPR024975">
    <property type="entry name" value="NOV_C"/>
</dbReference>
<dbReference type="InterPro" id="IPR014001">
    <property type="entry name" value="Helicase_ATP-bd"/>
</dbReference>
<keyword evidence="4" id="KW-0067">ATP-binding</keyword>
<evidence type="ECO:0000256" key="3">
    <source>
        <dbReference type="ARBA" id="ARBA00022806"/>
    </source>
</evidence>
<evidence type="ECO:0000256" key="1">
    <source>
        <dbReference type="ARBA" id="ARBA00022741"/>
    </source>
</evidence>
<keyword evidence="1" id="KW-0547">Nucleotide-binding</keyword>
<dbReference type="InterPro" id="IPR001650">
    <property type="entry name" value="Helicase_C-like"/>
</dbReference>
<dbReference type="PANTHER" id="PTHR45766">
    <property type="entry name" value="DNA ANNEALING HELICASE AND ENDONUCLEASE ZRANB3 FAMILY MEMBER"/>
    <property type="match status" value="1"/>
</dbReference>
<dbReference type="PROSITE" id="PS51194">
    <property type="entry name" value="HELICASE_CTER"/>
    <property type="match status" value="1"/>
</dbReference>
<sequence>MDLGDIKQGQLIHGVVPGQWVKVLGALPQGETAVHLAYQTQGGAYGGQLVLAAQAEGFALAGADRRLFDADPADFRIAAEAMRIRDAAKYDPFLSVSTSDVRPLPHQLKAVYEELLPRVPLRFLLADDPGAGKTIMAGLYIKQLMLRDDVRRCLIVAPGGLVEQWQDELQFKFGLEFSILTNEAIQASLGSIFDKEPRLIARMDHLARNEELLGTLGESHWDLVVVDEAHRMGAHYFGKEAKKTKRFQLGETLRDRTRHFLLMTATPHAGKEEDFQLFLTLLDRDTFAGRPREGVTRSNPKAFMRRMVKEDLLTLEGRALFPPRVATTINYELTHEEQYLYERVSDYVRTEMNRADKLDGKRKNTVGFALTVLQRRLASSPEAILQSLTRRSARLAKRRDDVINGVALVEPDATGLDGDEEEFPSDAYEEAVEEVVDSATSARTVAELDAELASLAELTDLARKLRMSGRDIKWQELSRVIQAEVLADGSRKLIVFTEHRDTLEYLRHRISALLARPESVVAIHGGVNRKERRRITAEFTHNDEVQFLIATDAAGEGLNLQAAHLMVNYDLPWNPNRIEQRFGRVHRIGQQEVCQLWNLVATSTREGDVYATLLNKLEEMRRAYGGKVFDVLGEAFSAGESLKDLLMEAIRKGDDPAVRARMLQVIDHQAGAGLKELIERNDLDGDTISASDVEELRRQMDEAYARRLAPHFIEAAFAEAFTRQGGRWARREAKRFEIGNVPAVFRQDGRPVATRYQRVTFEPAAVEGDAHQPRAELLAPGHALHDGVLEQALIRWGSALEKGAVFSSELLVEPHLLVGVAQEIADGAGEVIDLRFAHLLINQAGEVFDAGPAPYLDLAPATPEQLVAAQGLGWLAEAESRAIEHCVETQLPEQLAQLAPQREEQMTKLWEAVYHRLNQEIRRLGEEALVATAREAQGMDVKESSELLTKKAEELAARLRQRESTIAAQRMLVPAAPRPVSFAVVVPDEEWSTEHAKETERVERRAVEKVLATERALGRKPVEQHRLNPGFDILSQEEGELPLRIEVKGRIKGATDFTITFNEVMTSLNTQPRFRLAMVSVDPDGPAGDEIRYVDDPFQGMAFGAYHTGKMSLPWKATWAKGYDPSPNGLG</sequence>
<evidence type="ECO:0000256" key="2">
    <source>
        <dbReference type="ARBA" id="ARBA00022801"/>
    </source>
</evidence>
<organism evidence="7 8">
    <name type="scientific">Tessaracoccus lubricantis</name>
    <dbReference type="NCBI Taxonomy" id="545543"/>
    <lineage>
        <taxon>Bacteria</taxon>
        <taxon>Bacillati</taxon>
        <taxon>Actinomycetota</taxon>
        <taxon>Actinomycetes</taxon>
        <taxon>Propionibacteriales</taxon>
        <taxon>Propionibacteriaceae</taxon>
        <taxon>Tessaracoccus</taxon>
    </lineage>
</organism>
<dbReference type="Pfam" id="PF00271">
    <property type="entry name" value="Helicase_C"/>
    <property type="match status" value="1"/>
</dbReference>
<evidence type="ECO:0000313" key="8">
    <source>
        <dbReference type="Proteomes" id="UP001501521"/>
    </source>
</evidence>
<gene>
    <name evidence="7" type="ORF">GCM10025789_05140</name>
</gene>
<accession>A0ABP9F2E5</accession>
<dbReference type="Pfam" id="PF13020">
    <property type="entry name" value="NOV_C"/>
    <property type="match status" value="1"/>
</dbReference>
<proteinExistence type="predicted"/>
<dbReference type="RefSeq" id="WP_345578521.1">
    <property type="nucleotide sequence ID" value="NZ_BAABLV010000008.1"/>
</dbReference>
<dbReference type="SMART" id="SM00490">
    <property type="entry name" value="HELICc"/>
    <property type="match status" value="1"/>
</dbReference>
<keyword evidence="3 7" id="KW-0347">Helicase</keyword>
<dbReference type="Proteomes" id="UP001501521">
    <property type="component" value="Unassembled WGS sequence"/>
</dbReference>
<dbReference type="Gene3D" id="3.40.50.10810">
    <property type="entry name" value="Tandem AAA-ATPase domain"/>
    <property type="match status" value="1"/>
</dbReference>
<dbReference type="InterPro" id="IPR038718">
    <property type="entry name" value="SNF2-like_sf"/>
</dbReference>
<evidence type="ECO:0000313" key="7">
    <source>
        <dbReference type="EMBL" id="GAA4891293.1"/>
    </source>
</evidence>
<dbReference type="InterPro" id="IPR049730">
    <property type="entry name" value="SNF2/RAD54-like_C"/>
</dbReference>
<feature type="domain" description="Helicase ATP-binding" evidence="5">
    <location>
        <begin position="114"/>
        <end position="285"/>
    </location>
</feature>